<dbReference type="RefSeq" id="WP_072707773.1">
    <property type="nucleotide sequence ID" value="NZ_FRCF01000002.1"/>
</dbReference>
<dbReference type="GO" id="GO:0006654">
    <property type="term" value="P:phosphatidic acid biosynthetic process"/>
    <property type="evidence" value="ECO:0007669"/>
    <property type="project" value="TreeGrafter"/>
</dbReference>
<dbReference type="SMART" id="SM00563">
    <property type="entry name" value="PlsC"/>
    <property type="match status" value="1"/>
</dbReference>
<dbReference type="InterPro" id="IPR004552">
    <property type="entry name" value="AGP_acyltrans"/>
</dbReference>
<dbReference type="EC" id="2.3.1.51" evidence="4"/>
<sequence length="190" mass="21355">MFYKVARATVKRFYHTRFKIRVIGEERIPETGPVVICSNHISEYDPPLIGISTRREMSFFAKTELFKIPVLGYLIKHLNAIPVDRGKGDRQALKKSVEALKEGKMLTMFPEGTRTKDGKLQDLQEGASFMAVKSGATIVPAAIKGEYNRHKGITLVFGKPMDINDMVASGMTRKEITKELKVQINNLLLS</sequence>
<dbReference type="SUPFAM" id="SSF69593">
    <property type="entry name" value="Glycerol-3-phosphate (1)-acyltransferase"/>
    <property type="match status" value="1"/>
</dbReference>
<dbReference type="STRING" id="1123231.SAMN02745189_00400"/>
<comment type="similarity">
    <text evidence="1 4">Belongs to the 1-acyl-sn-glycerol-3-phosphate acyltransferase family.</text>
</comment>
<evidence type="ECO:0000256" key="3">
    <source>
        <dbReference type="ARBA" id="ARBA00023315"/>
    </source>
</evidence>
<dbReference type="AlphaFoldDB" id="A0A1M7BBR9"/>
<keyword evidence="3 4" id="KW-0012">Acyltransferase</keyword>
<evidence type="ECO:0000256" key="1">
    <source>
        <dbReference type="ARBA" id="ARBA00008655"/>
    </source>
</evidence>
<gene>
    <name evidence="6" type="ORF">SAMN02745189_00400</name>
</gene>
<keyword evidence="7" id="KW-1185">Reference proteome</keyword>
<evidence type="ECO:0000256" key="2">
    <source>
        <dbReference type="ARBA" id="ARBA00022679"/>
    </source>
</evidence>
<keyword evidence="2 4" id="KW-0808">Transferase</keyword>
<dbReference type="NCBIfam" id="TIGR00530">
    <property type="entry name" value="AGP_acyltrn"/>
    <property type="match status" value="1"/>
</dbReference>
<dbReference type="PANTHER" id="PTHR10434">
    <property type="entry name" value="1-ACYL-SN-GLYCEROL-3-PHOSPHATE ACYLTRANSFERASE"/>
    <property type="match status" value="1"/>
</dbReference>
<dbReference type="CDD" id="cd07989">
    <property type="entry name" value="LPLAT_AGPAT-like"/>
    <property type="match status" value="1"/>
</dbReference>
<keyword evidence="4" id="KW-0594">Phospholipid biosynthesis</keyword>
<dbReference type="Proteomes" id="UP000184206">
    <property type="component" value="Unassembled WGS sequence"/>
</dbReference>
<comment type="domain">
    <text evidence="4">The HXXXXD motif is essential for acyltransferase activity and may constitute the binding site for the phosphate moiety of the glycerol-3-phosphate.</text>
</comment>
<protein>
    <recommendedName>
        <fullName evidence="4">1-acyl-sn-glycerol-3-phosphate acyltransferase</fullName>
        <ecNumber evidence="4">2.3.1.51</ecNumber>
    </recommendedName>
</protein>
<dbReference type="PANTHER" id="PTHR10434:SF11">
    <property type="entry name" value="1-ACYL-SN-GLYCEROL-3-PHOSPHATE ACYLTRANSFERASE"/>
    <property type="match status" value="1"/>
</dbReference>
<feature type="domain" description="Phospholipid/glycerol acyltransferase" evidence="5">
    <location>
        <begin position="34"/>
        <end position="146"/>
    </location>
</feature>
<dbReference type="InterPro" id="IPR002123">
    <property type="entry name" value="Plipid/glycerol_acylTrfase"/>
</dbReference>
<evidence type="ECO:0000256" key="4">
    <source>
        <dbReference type="RuleBase" id="RU361267"/>
    </source>
</evidence>
<name>A0A1M7BBR9_9BACL</name>
<evidence type="ECO:0000259" key="5">
    <source>
        <dbReference type="SMART" id="SM00563"/>
    </source>
</evidence>
<accession>A0A1M7BBR9</accession>
<dbReference type="GO" id="GO:0003841">
    <property type="term" value="F:1-acylglycerol-3-phosphate O-acyltransferase activity"/>
    <property type="evidence" value="ECO:0007669"/>
    <property type="project" value="UniProtKB-UniRule"/>
</dbReference>
<reference evidence="6 7" key="1">
    <citation type="submission" date="2016-11" db="EMBL/GenBank/DDBJ databases">
        <authorList>
            <person name="Jaros S."/>
            <person name="Januszkiewicz K."/>
            <person name="Wedrychowicz H."/>
        </authorList>
    </citation>
    <scope>NUCLEOTIDE SEQUENCE [LARGE SCALE GENOMIC DNA]</scope>
    <source>
        <strain evidence="6 7">DSM 16010</strain>
    </source>
</reference>
<organism evidence="6 7">
    <name type="scientific">Lacicoccus alkaliphilus DSM 16010</name>
    <dbReference type="NCBI Taxonomy" id="1123231"/>
    <lineage>
        <taxon>Bacteria</taxon>
        <taxon>Bacillati</taxon>
        <taxon>Bacillota</taxon>
        <taxon>Bacilli</taxon>
        <taxon>Bacillales</taxon>
        <taxon>Salinicoccaceae</taxon>
        <taxon>Lacicoccus</taxon>
    </lineage>
</organism>
<evidence type="ECO:0000313" key="6">
    <source>
        <dbReference type="EMBL" id="SHL52393.1"/>
    </source>
</evidence>
<evidence type="ECO:0000313" key="7">
    <source>
        <dbReference type="Proteomes" id="UP000184206"/>
    </source>
</evidence>
<dbReference type="GO" id="GO:0016020">
    <property type="term" value="C:membrane"/>
    <property type="evidence" value="ECO:0007669"/>
    <property type="project" value="InterPro"/>
</dbReference>
<dbReference type="Pfam" id="PF01553">
    <property type="entry name" value="Acyltransferase"/>
    <property type="match status" value="1"/>
</dbReference>
<proteinExistence type="inferred from homology"/>
<comment type="catalytic activity">
    <reaction evidence="4">
        <text>a 1-acyl-sn-glycero-3-phosphate + an acyl-CoA = a 1,2-diacyl-sn-glycero-3-phosphate + CoA</text>
        <dbReference type="Rhea" id="RHEA:19709"/>
        <dbReference type="ChEBI" id="CHEBI:57287"/>
        <dbReference type="ChEBI" id="CHEBI:57970"/>
        <dbReference type="ChEBI" id="CHEBI:58342"/>
        <dbReference type="ChEBI" id="CHEBI:58608"/>
        <dbReference type="EC" id="2.3.1.51"/>
    </reaction>
</comment>
<dbReference type="OrthoDB" id="9803035at2"/>
<keyword evidence="4" id="KW-0444">Lipid biosynthesis</keyword>
<keyword evidence="4" id="KW-1208">Phospholipid metabolism</keyword>
<dbReference type="EMBL" id="FRCF01000002">
    <property type="protein sequence ID" value="SHL52393.1"/>
    <property type="molecule type" value="Genomic_DNA"/>
</dbReference>
<keyword evidence="4" id="KW-0443">Lipid metabolism</keyword>